<gene>
    <name evidence="2" type="ORF">RDB_LOCUS84275</name>
</gene>
<evidence type="ECO:0000313" key="3">
    <source>
        <dbReference type="Proteomes" id="UP000663826"/>
    </source>
</evidence>
<dbReference type="GO" id="GO:0016020">
    <property type="term" value="C:membrane"/>
    <property type="evidence" value="ECO:0007669"/>
    <property type="project" value="TreeGrafter"/>
</dbReference>
<evidence type="ECO:0000313" key="2">
    <source>
        <dbReference type="EMBL" id="CAE6456993.1"/>
    </source>
</evidence>
<name>A0A8H3GM38_9AGAM</name>
<sequence>MFLQVGVEGIKRLLSGSNESFSLDAITITIMAVTIGTKTVALSGRAADPDEYQRMLYLITRFTTPKVSYLEVYHAGTELICEADVQFPKQTSFEEVHNVAEAIQVALECLEDVNRAYIHADFTVLNPASHVRRIS</sequence>
<dbReference type="PANTHER" id="PTHR43840:SF4">
    <property type="entry name" value="CDF DIVALENT METAL CATION TRANSPORTER (EUROFUNG)"/>
    <property type="match status" value="1"/>
</dbReference>
<organism evidence="2 3">
    <name type="scientific">Rhizoctonia solani</name>
    <dbReference type="NCBI Taxonomy" id="456999"/>
    <lineage>
        <taxon>Eukaryota</taxon>
        <taxon>Fungi</taxon>
        <taxon>Dikarya</taxon>
        <taxon>Basidiomycota</taxon>
        <taxon>Agaricomycotina</taxon>
        <taxon>Agaricomycetes</taxon>
        <taxon>Cantharellales</taxon>
        <taxon>Ceratobasidiaceae</taxon>
        <taxon>Rhizoctonia</taxon>
    </lineage>
</organism>
<proteinExistence type="predicted"/>
<comment type="caution">
    <text evidence="2">The sequence shown here is derived from an EMBL/GenBank/DDBJ whole genome shotgun (WGS) entry which is preliminary data.</text>
</comment>
<dbReference type="Proteomes" id="UP000663826">
    <property type="component" value="Unassembled WGS sequence"/>
</dbReference>
<evidence type="ECO:0008006" key="4">
    <source>
        <dbReference type="Google" id="ProtNLM"/>
    </source>
</evidence>
<dbReference type="Gene3D" id="3.30.70.1350">
    <property type="entry name" value="Cation efflux protein, cytoplasmic domain"/>
    <property type="match status" value="1"/>
</dbReference>
<protein>
    <recommendedName>
        <fullName evidence="4">Cation efflux protein cytoplasmic domain-containing protein</fullName>
    </recommendedName>
</protein>
<dbReference type="GO" id="GO:0008324">
    <property type="term" value="F:monoatomic cation transmembrane transporter activity"/>
    <property type="evidence" value="ECO:0007669"/>
    <property type="project" value="TreeGrafter"/>
</dbReference>
<reference evidence="2" key="1">
    <citation type="submission" date="2021-01" db="EMBL/GenBank/DDBJ databases">
        <authorList>
            <person name="Kaushik A."/>
        </authorList>
    </citation>
    <scope>NUCLEOTIDE SEQUENCE</scope>
    <source>
        <strain evidence="2">AG1-1B</strain>
    </source>
</reference>
<keyword evidence="1" id="KW-0813">Transport</keyword>
<dbReference type="SUPFAM" id="SSF160240">
    <property type="entry name" value="Cation efflux protein cytoplasmic domain-like"/>
    <property type="match status" value="1"/>
</dbReference>
<dbReference type="PANTHER" id="PTHR43840">
    <property type="entry name" value="MITOCHONDRIAL METAL TRANSPORTER 1-RELATED"/>
    <property type="match status" value="1"/>
</dbReference>
<dbReference type="EMBL" id="CAJMWQ010001614">
    <property type="protein sequence ID" value="CAE6456993.1"/>
    <property type="molecule type" value="Genomic_DNA"/>
</dbReference>
<dbReference type="InterPro" id="IPR050291">
    <property type="entry name" value="CDF_Transporter"/>
</dbReference>
<dbReference type="InterPro" id="IPR036837">
    <property type="entry name" value="Cation_efflux_CTD_sf"/>
</dbReference>
<evidence type="ECO:0000256" key="1">
    <source>
        <dbReference type="ARBA" id="ARBA00022448"/>
    </source>
</evidence>
<accession>A0A8H3GM38</accession>
<dbReference type="AlphaFoldDB" id="A0A8H3GM38"/>